<name>A0A2N9VR56_9HYPH</name>
<protein>
    <submittedName>
        <fullName evidence="1">Histidinol dehydrogenase</fullName>
    </submittedName>
</protein>
<sequence>MSLYIRDDEVDSLAKQVQQAIAAPTKTEAVRIALQHELENARKSIPLRERIRKIQEDVRAMGPDDPNFDMKAFMDEGWDGL</sequence>
<keyword evidence="2" id="KW-1185">Reference proteome</keyword>
<organism evidence="1 2">
    <name type="scientific">Phyllobacterium zundukense</name>
    <dbReference type="NCBI Taxonomy" id="1867719"/>
    <lineage>
        <taxon>Bacteria</taxon>
        <taxon>Pseudomonadati</taxon>
        <taxon>Pseudomonadota</taxon>
        <taxon>Alphaproteobacteria</taxon>
        <taxon>Hyphomicrobiales</taxon>
        <taxon>Phyllobacteriaceae</taxon>
        <taxon>Phyllobacterium</taxon>
    </lineage>
</organism>
<dbReference type="EMBL" id="MZMT01000053">
    <property type="protein sequence ID" value="PIO41974.1"/>
    <property type="molecule type" value="Genomic_DNA"/>
</dbReference>
<proteinExistence type="predicted"/>
<reference evidence="1 2" key="1">
    <citation type="journal article" date="2017" name="Int J Environ Stud">
        <title>Does the Miocene-Pliocene relict legume Oxytropis triphylla form nitrogen-fixing nodules with a combination of bacterial strains?</title>
        <authorList>
            <person name="Safronova V."/>
            <person name="Belimov A."/>
            <person name="Sazanova A."/>
            <person name="Kuznetsova I."/>
            <person name="Popova J."/>
            <person name="Andronov E."/>
            <person name="Verkhozina A."/>
            <person name="Tikhonovich I."/>
        </authorList>
    </citation>
    <scope>NUCLEOTIDE SEQUENCE [LARGE SCALE GENOMIC DNA]</scope>
    <source>
        <strain evidence="1 2">Tri-38</strain>
    </source>
</reference>
<gene>
    <name evidence="1" type="ORF">B5P45_23225</name>
</gene>
<evidence type="ECO:0000313" key="1">
    <source>
        <dbReference type="EMBL" id="PIO41974.1"/>
    </source>
</evidence>
<dbReference type="Proteomes" id="UP000232163">
    <property type="component" value="Unassembled WGS sequence"/>
</dbReference>
<evidence type="ECO:0000313" key="2">
    <source>
        <dbReference type="Proteomes" id="UP000232163"/>
    </source>
</evidence>
<dbReference type="OrthoDB" id="8301496at2"/>
<dbReference type="AlphaFoldDB" id="A0A2N9VR56"/>
<accession>A0A2N9VR56</accession>
<dbReference type="Pfam" id="PF07704">
    <property type="entry name" value="PSK_trans_fac"/>
    <property type="match status" value="1"/>
</dbReference>
<comment type="caution">
    <text evidence="1">The sequence shown here is derived from an EMBL/GenBank/DDBJ whole genome shotgun (WGS) entry which is preliminary data.</text>
</comment>
<dbReference type="InterPro" id="IPR011660">
    <property type="entry name" value="VapB-like"/>
</dbReference>
<dbReference type="RefSeq" id="WP_099999733.1">
    <property type="nucleotide sequence ID" value="NZ_CP017940.1"/>
</dbReference>
<dbReference type="KEGG" id="pht:BLM14_12775"/>